<evidence type="ECO:0000313" key="5">
    <source>
        <dbReference type="Proteomes" id="UP000239326"/>
    </source>
</evidence>
<dbReference type="CDD" id="cd03191">
    <property type="entry name" value="GST_C_Zeta"/>
    <property type="match status" value="1"/>
</dbReference>
<dbReference type="OrthoDB" id="509852at2"/>
<protein>
    <submittedName>
        <fullName evidence="4">Maleylacetoacetate isomerase</fullName>
    </submittedName>
</protein>
<keyword evidence="5" id="KW-1185">Reference proteome</keyword>
<feature type="domain" description="GST N-terminal" evidence="2">
    <location>
        <begin position="1"/>
        <end position="83"/>
    </location>
</feature>
<dbReference type="Gene3D" id="1.20.1050.10">
    <property type="match status" value="1"/>
</dbReference>
<dbReference type="GO" id="GO:0016034">
    <property type="term" value="F:maleylacetoacetate isomerase activity"/>
    <property type="evidence" value="ECO:0007669"/>
    <property type="project" value="TreeGrafter"/>
</dbReference>
<dbReference type="NCBIfam" id="TIGR01262">
    <property type="entry name" value="maiA"/>
    <property type="match status" value="1"/>
</dbReference>
<dbReference type="SFLD" id="SFLDS00019">
    <property type="entry name" value="Glutathione_Transferase_(cytos"/>
    <property type="match status" value="1"/>
</dbReference>
<dbReference type="GO" id="GO:0006559">
    <property type="term" value="P:L-phenylalanine catabolic process"/>
    <property type="evidence" value="ECO:0007669"/>
    <property type="project" value="TreeGrafter"/>
</dbReference>
<proteinExistence type="inferred from homology"/>
<dbReference type="InterPro" id="IPR034330">
    <property type="entry name" value="GST_Zeta_C"/>
</dbReference>
<dbReference type="GO" id="GO:0005737">
    <property type="term" value="C:cytoplasm"/>
    <property type="evidence" value="ECO:0007669"/>
    <property type="project" value="InterPro"/>
</dbReference>
<dbReference type="RefSeq" id="WP_106448153.1">
    <property type="nucleotide sequence ID" value="NZ_CP027669.1"/>
</dbReference>
<dbReference type="InterPro" id="IPR004045">
    <property type="entry name" value="Glutathione_S-Trfase_N"/>
</dbReference>
<reference evidence="4 5" key="1">
    <citation type="submission" date="2018-03" db="EMBL/GenBank/DDBJ databases">
        <title>Genome sequencing of Simplicispira sp.</title>
        <authorList>
            <person name="Kim S.-J."/>
            <person name="Heo J."/>
            <person name="Kwon S.-W."/>
        </authorList>
    </citation>
    <scope>NUCLEOTIDE SEQUENCE [LARGE SCALE GENOMIC DNA]</scope>
    <source>
        <strain evidence="4 5">SC1-8</strain>
    </source>
</reference>
<evidence type="ECO:0000313" key="4">
    <source>
        <dbReference type="EMBL" id="AVO43178.1"/>
    </source>
</evidence>
<dbReference type="InterPro" id="IPR034333">
    <property type="entry name" value="GST_Zeta_N"/>
</dbReference>
<organism evidence="4 5">
    <name type="scientific">Simplicispira suum</name>
    <dbReference type="NCBI Taxonomy" id="2109915"/>
    <lineage>
        <taxon>Bacteria</taxon>
        <taxon>Pseudomonadati</taxon>
        <taxon>Pseudomonadota</taxon>
        <taxon>Betaproteobacteria</taxon>
        <taxon>Burkholderiales</taxon>
        <taxon>Comamonadaceae</taxon>
        <taxon>Simplicispira</taxon>
    </lineage>
</organism>
<dbReference type="InterPro" id="IPR040079">
    <property type="entry name" value="Glutathione_S-Trfase"/>
</dbReference>
<evidence type="ECO:0000259" key="3">
    <source>
        <dbReference type="PROSITE" id="PS50405"/>
    </source>
</evidence>
<dbReference type="GO" id="GO:0006749">
    <property type="term" value="P:glutathione metabolic process"/>
    <property type="evidence" value="ECO:0007669"/>
    <property type="project" value="TreeGrafter"/>
</dbReference>
<dbReference type="InterPro" id="IPR005955">
    <property type="entry name" value="GST_Zeta"/>
</dbReference>
<dbReference type="CDD" id="cd03042">
    <property type="entry name" value="GST_N_Zeta"/>
    <property type="match status" value="1"/>
</dbReference>
<dbReference type="Gene3D" id="3.40.30.10">
    <property type="entry name" value="Glutaredoxin"/>
    <property type="match status" value="1"/>
</dbReference>
<dbReference type="PROSITE" id="PS50404">
    <property type="entry name" value="GST_NTER"/>
    <property type="match status" value="1"/>
</dbReference>
<dbReference type="InterPro" id="IPR010987">
    <property type="entry name" value="Glutathione-S-Trfase_C-like"/>
</dbReference>
<dbReference type="KEGG" id="simp:C6571_09680"/>
<gene>
    <name evidence="4" type="primary">maiA</name>
    <name evidence="4" type="ORF">C6571_09680</name>
</gene>
<sequence>MLTLYSYFRSSASYRLRIALALKGLAHETVPVHLLKGGGEQHQAAYRAVNPAGLVPVLQDGDTVLTQSLAIMEYLDEAYPASPLLPSGALDRARVRALALTIACDIHPLGNLRVLNYVGDTLGAGEEGRKVWASHWIALGFEAFEEVLSRPGAPTGQFCHGDTPGMADCCLVPQVFNARRFGLDLAPYPTLKRIAEHCEALAPFVVAHPANQLDAA</sequence>
<dbReference type="Pfam" id="PF13417">
    <property type="entry name" value="GST_N_3"/>
    <property type="match status" value="1"/>
</dbReference>
<feature type="domain" description="GST C-terminal" evidence="3">
    <location>
        <begin position="88"/>
        <end position="216"/>
    </location>
</feature>
<dbReference type="SFLD" id="SFLDG00358">
    <property type="entry name" value="Main_(cytGST)"/>
    <property type="match status" value="1"/>
</dbReference>
<dbReference type="PROSITE" id="PS50405">
    <property type="entry name" value="GST_CTER"/>
    <property type="match status" value="1"/>
</dbReference>
<keyword evidence="4" id="KW-0413">Isomerase</keyword>
<evidence type="ECO:0000256" key="1">
    <source>
        <dbReference type="ARBA" id="ARBA00010007"/>
    </source>
</evidence>
<dbReference type="FunFam" id="1.20.1050.10:FF:000010">
    <property type="entry name" value="Maleylacetoacetate isomerase isoform 1"/>
    <property type="match status" value="1"/>
</dbReference>
<dbReference type="Proteomes" id="UP000239326">
    <property type="component" value="Chromosome"/>
</dbReference>
<evidence type="ECO:0000259" key="2">
    <source>
        <dbReference type="PROSITE" id="PS50404"/>
    </source>
</evidence>
<dbReference type="SUPFAM" id="SSF47616">
    <property type="entry name" value="GST C-terminal domain-like"/>
    <property type="match status" value="1"/>
</dbReference>
<dbReference type="GO" id="GO:0004364">
    <property type="term" value="F:glutathione transferase activity"/>
    <property type="evidence" value="ECO:0007669"/>
    <property type="project" value="TreeGrafter"/>
</dbReference>
<dbReference type="InterPro" id="IPR036249">
    <property type="entry name" value="Thioredoxin-like_sf"/>
</dbReference>
<accession>A0A2S0N4V8</accession>
<dbReference type="PANTHER" id="PTHR42673">
    <property type="entry name" value="MALEYLACETOACETATE ISOMERASE"/>
    <property type="match status" value="1"/>
</dbReference>
<dbReference type="AlphaFoldDB" id="A0A2S0N4V8"/>
<dbReference type="EMBL" id="CP027669">
    <property type="protein sequence ID" value="AVO43178.1"/>
    <property type="molecule type" value="Genomic_DNA"/>
</dbReference>
<name>A0A2S0N4V8_9BURK</name>
<dbReference type="SUPFAM" id="SSF52833">
    <property type="entry name" value="Thioredoxin-like"/>
    <property type="match status" value="1"/>
</dbReference>
<dbReference type="PANTHER" id="PTHR42673:SF21">
    <property type="entry name" value="GLUTATHIONE S-TRANSFERASE YFCF"/>
    <property type="match status" value="1"/>
</dbReference>
<dbReference type="InterPro" id="IPR036282">
    <property type="entry name" value="Glutathione-S-Trfase_C_sf"/>
</dbReference>
<comment type="similarity">
    <text evidence="1">Belongs to the GST superfamily. Zeta family.</text>
</comment>